<feature type="chain" id="PRO_5006902349" description="Ubiquinol-cytochrome c chaperone domain-containing protein" evidence="3">
    <location>
        <begin position="19"/>
        <end position="1082"/>
    </location>
</feature>
<accession>A0A0W0G5J0</accession>
<dbReference type="PANTHER" id="PTHR12184:SF1">
    <property type="entry name" value="UBIQUINOL-CYTOCHROME-C REDUCTASE COMPLEX ASSEMBLY FACTOR 1"/>
    <property type="match status" value="1"/>
</dbReference>
<feature type="signal peptide" evidence="3">
    <location>
        <begin position="1"/>
        <end position="18"/>
    </location>
</feature>
<dbReference type="eggNOG" id="ENOG502SI90">
    <property type="taxonomic scope" value="Eukaryota"/>
</dbReference>
<reference evidence="5 6" key="1">
    <citation type="submission" date="2015-12" db="EMBL/GenBank/DDBJ databases">
        <title>Draft genome sequence of Moniliophthora roreri, the causal agent of frosty pod rot of cacao.</title>
        <authorList>
            <person name="Aime M.C."/>
            <person name="Diaz-Valderrama J.R."/>
            <person name="Kijpornyongpan T."/>
            <person name="Phillips-Mora W."/>
        </authorList>
    </citation>
    <scope>NUCLEOTIDE SEQUENCE [LARGE SCALE GENOMIC DNA]</scope>
    <source>
        <strain evidence="5 6">MCA 2952</strain>
    </source>
</reference>
<dbReference type="AlphaFoldDB" id="A0A0W0G5J0"/>
<evidence type="ECO:0000259" key="4">
    <source>
        <dbReference type="Pfam" id="PF03981"/>
    </source>
</evidence>
<feature type="compositionally biased region" description="Basic and acidic residues" evidence="2">
    <location>
        <begin position="481"/>
        <end position="501"/>
    </location>
</feature>
<evidence type="ECO:0000256" key="3">
    <source>
        <dbReference type="SAM" id="SignalP"/>
    </source>
</evidence>
<dbReference type="SUPFAM" id="SSF49503">
    <property type="entry name" value="Cupredoxins"/>
    <property type="match status" value="1"/>
</dbReference>
<evidence type="ECO:0000256" key="2">
    <source>
        <dbReference type="SAM" id="MobiDB-lite"/>
    </source>
</evidence>
<evidence type="ECO:0000313" key="5">
    <source>
        <dbReference type="EMBL" id="KTB43849.1"/>
    </source>
</evidence>
<comment type="similarity">
    <text evidence="1">Belongs to the CBP3 family.</text>
</comment>
<feature type="domain" description="Ubiquinol-cytochrome c chaperone" evidence="4">
    <location>
        <begin position="405"/>
        <end position="453"/>
    </location>
</feature>
<feature type="region of interest" description="Disordered" evidence="2">
    <location>
        <begin position="479"/>
        <end position="501"/>
    </location>
</feature>
<dbReference type="GO" id="GO:0005739">
    <property type="term" value="C:mitochondrion"/>
    <property type="evidence" value="ECO:0007669"/>
    <property type="project" value="TreeGrafter"/>
</dbReference>
<dbReference type="InterPro" id="IPR007129">
    <property type="entry name" value="Ubiqinol_cyt_c_chaperone_CPB3"/>
</dbReference>
<dbReference type="GO" id="GO:0034551">
    <property type="term" value="P:mitochondrial respiratory chain complex III assembly"/>
    <property type="evidence" value="ECO:0007669"/>
    <property type="project" value="TreeGrafter"/>
</dbReference>
<proteinExistence type="inferred from homology"/>
<feature type="region of interest" description="Disordered" evidence="2">
    <location>
        <begin position="203"/>
        <end position="232"/>
    </location>
</feature>
<dbReference type="InterPro" id="IPR021150">
    <property type="entry name" value="Ubiq_cyt_c_chap"/>
</dbReference>
<organism evidence="5 6">
    <name type="scientific">Moniliophthora roreri</name>
    <name type="common">Frosty pod rot fungus</name>
    <name type="synonym">Monilia roreri</name>
    <dbReference type="NCBI Taxonomy" id="221103"/>
    <lineage>
        <taxon>Eukaryota</taxon>
        <taxon>Fungi</taxon>
        <taxon>Dikarya</taxon>
        <taxon>Basidiomycota</taxon>
        <taxon>Agaricomycotina</taxon>
        <taxon>Agaricomycetes</taxon>
        <taxon>Agaricomycetidae</taxon>
        <taxon>Agaricales</taxon>
        <taxon>Marasmiineae</taxon>
        <taxon>Marasmiaceae</taxon>
        <taxon>Moniliophthora</taxon>
    </lineage>
</organism>
<dbReference type="PANTHER" id="PTHR12184">
    <property type="entry name" value="UBIQUINOL-CYTOCHROME C REDUCTASE COMPLEX ASSEMBLY FACTOR 1 FAMILY MEMBER"/>
    <property type="match status" value="1"/>
</dbReference>
<protein>
    <recommendedName>
        <fullName evidence="4">Ubiquinol-cytochrome c chaperone domain-containing protein</fullName>
    </recommendedName>
</protein>
<evidence type="ECO:0000313" key="6">
    <source>
        <dbReference type="Proteomes" id="UP000054988"/>
    </source>
</evidence>
<dbReference type="InterPro" id="IPR032675">
    <property type="entry name" value="LRR_dom_sf"/>
</dbReference>
<dbReference type="EMBL" id="LATX01001064">
    <property type="protein sequence ID" value="KTB43849.1"/>
    <property type="molecule type" value="Genomic_DNA"/>
</dbReference>
<dbReference type="Gene3D" id="3.80.10.10">
    <property type="entry name" value="Ribonuclease Inhibitor"/>
    <property type="match status" value="1"/>
</dbReference>
<dbReference type="Gene3D" id="2.60.40.420">
    <property type="entry name" value="Cupredoxins - blue copper proteins"/>
    <property type="match status" value="1"/>
</dbReference>
<feature type="domain" description="Ubiquinol-cytochrome c chaperone" evidence="4">
    <location>
        <begin position="317"/>
        <end position="372"/>
    </location>
</feature>
<dbReference type="InterPro" id="IPR008972">
    <property type="entry name" value="Cupredoxin"/>
</dbReference>
<gene>
    <name evidence="5" type="ORF">WG66_3575</name>
</gene>
<dbReference type="CDD" id="cd00920">
    <property type="entry name" value="Cupredoxin"/>
    <property type="match status" value="1"/>
</dbReference>
<feature type="compositionally biased region" description="Low complexity" evidence="2">
    <location>
        <begin position="206"/>
        <end position="232"/>
    </location>
</feature>
<sequence length="1082" mass="119757">MFLLSSVLSLALAGLAVAQNQTVNVNVGGVASRGENIFMFSPNTITAQVGDVVRYGSKTYAVVPRMELIVFNRFNFSGSPGNHSITQSTFQNPCQPMPGGFDSGWVFIPENGLPPDSDPIWNLTITNTSAPIWFFCKQLVPMPHCTTGMVGAINAPTSGDNTFQNYVSNANKDSSPGQGIGALVGNGASASAVPGPIDTSLGANYAGSPAPTPVSASGSGGASPTTTGSGSNAASQLRMDAILYLGAIAATPHSSPQKDTLSASQATPKPVTATVGQVLARLLGLTSPKRMVGMRTLRIYEQCARAPEASQEFWQKKCDLPPTFQSWFTVTNLYVWILTVRYRALPPPYGKLYIQALVDHFFIDTEHRIRAILQPHIPPLPPYTFHSEFYVNPNVPADGKIKRGMRAPERLVGRQMKIFKEQWMGMTMSLDLGLIGSDAELAAAVWRNLLGARGANGIAYPGSSASSFRRSVNLVGGEVENPDKVDLDKEEARDDGSGVHDYPPDEIDKYVKYPELMLQIVTDIRRKDMHPSHRYFVILWKDMYSLPNSPLPSAPSQPDMTSPFHFPTELYGEIAQHLGAPDKVNLCLTSKSLYSFVLPFVYSTLELHGNACLSRVRFLIAHPHLSRFVRELVLKPNYMKSGSIRKYLSVEIELARGMELLAPNLPSLERLVWDGSEIPDDYLCCASLRDIGVNLGTKPVDPRSELFQFDDLLHFSLSSQVRDDDYSPNVQLSQSEKLPAEFWDMLINRSPRLRGLTLGHRGVSHHSRRTLDITPITRARWSSLSTLTLQNCRLDDTSEQGERYSNLNAFSDFIVAHQSIKYLQIQGLPVLGYRDILKQLKRLGCPVSLGAVPFAINTTIEELILTDEAYNGIGFHAFWDYVASLPSLKKLSLWMDFSSDVSDVGTEYNHIEELRGLVSRCPKLEALTVMCSTKGKETFRMGDFSQVIEGSSHLKSIELWKCHKAGDEAPAQVAEQLFHEHTGLEAIVVRSVHGYRRRRSDSLRIMQTGSYRVCRATDGKPENIFVDEKGGKWLPWAVTARKIEHELDQKTVGKRRWLVGCLWDGIRGRGSVLKLYGGAMRW</sequence>
<dbReference type="SUPFAM" id="SSF52047">
    <property type="entry name" value="RNI-like"/>
    <property type="match status" value="1"/>
</dbReference>
<evidence type="ECO:0000256" key="1">
    <source>
        <dbReference type="ARBA" id="ARBA00006407"/>
    </source>
</evidence>
<dbReference type="Proteomes" id="UP000054988">
    <property type="component" value="Unassembled WGS sequence"/>
</dbReference>
<keyword evidence="3" id="KW-0732">Signal</keyword>
<comment type="caution">
    <text evidence="5">The sequence shown here is derived from an EMBL/GenBank/DDBJ whole genome shotgun (WGS) entry which is preliminary data.</text>
</comment>
<dbReference type="Pfam" id="PF03981">
    <property type="entry name" value="Ubiq_cyt_C_chap"/>
    <property type="match status" value="2"/>
</dbReference>
<name>A0A0W0G5J0_MONRR</name>